<dbReference type="Proteomes" id="UP000523196">
    <property type="component" value="Unassembled WGS sequence"/>
</dbReference>
<organism evidence="1 2">
    <name type="scientific">Marilutibacter spongiae</name>
    <dbReference type="NCBI Taxonomy" id="2025720"/>
    <lineage>
        <taxon>Bacteria</taxon>
        <taxon>Pseudomonadati</taxon>
        <taxon>Pseudomonadota</taxon>
        <taxon>Gammaproteobacteria</taxon>
        <taxon>Lysobacterales</taxon>
        <taxon>Lysobacteraceae</taxon>
        <taxon>Marilutibacter</taxon>
    </lineage>
</organism>
<accession>A0A7W3Y588</accession>
<gene>
    <name evidence="1" type="ORF">H4F98_04075</name>
</gene>
<dbReference type="AlphaFoldDB" id="A0A7W3Y588"/>
<evidence type="ECO:0000313" key="1">
    <source>
        <dbReference type="EMBL" id="MBB1059744.1"/>
    </source>
</evidence>
<name>A0A7W3Y588_9GAMM</name>
<proteinExistence type="predicted"/>
<dbReference type="EMBL" id="JACHTF010000003">
    <property type="protein sequence ID" value="MBB1059744.1"/>
    <property type="molecule type" value="Genomic_DNA"/>
</dbReference>
<protein>
    <submittedName>
        <fullName evidence="1">DUF2867 domain-containing protein</fullName>
    </submittedName>
</protein>
<sequence>MEHTIQRTDSFPSVSLRHHDGGLPVEVTLVGQLGPGSGDRLIASVGARQSRHPRHVDALDEPSARLGAIDLARGDATALYSFVVGPQGHPFHRHAGHRVFTAVVGSGGASLRFSTASRAQLERDPDQFFHALHCVHVPPDALVTVRFGGDTWHQFAPLGEDARNPVLMALSCHTNELGGMLDPGLRAQVEAGEGDIPTLTELLPPSLAERVPRALRAGRVPVTSLSFKAPVSSLSWRVCMHLRSVAGAVLGRWRHWRAPVGFLTHRHVRYPVKARATVPPDTLLAGVLPGPGVHEDWFELGLPAGTLALSRATDAMAAVLEGFLDNQAATVSGLMALRNALVKPLGLRTSSIGCPASSLLGRQDGARLFAARFPVLDSLTSADGACVQVLLGADDRHLAFRSCVRVQRHPDGRVEVALGTRVRPLNAFGRFYMAAIAHVHRHYIAPTMLRSAVAHAVRTRATQPQPGRAPLPGLDGNVADAWENG</sequence>
<reference evidence="1 2" key="1">
    <citation type="submission" date="2020-08" db="EMBL/GenBank/DDBJ databases">
        <authorList>
            <person name="Xu S."/>
            <person name="Li A."/>
        </authorList>
    </citation>
    <scope>NUCLEOTIDE SEQUENCE [LARGE SCALE GENOMIC DNA]</scope>
    <source>
        <strain evidence="1 2">119BY6-57</strain>
    </source>
</reference>
<dbReference type="InterPro" id="IPR021295">
    <property type="entry name" value="DUF2867"/>
</dbReference>
<dbReference type="RefSeq" id="WP_182685355.1">
    <property type="nucleotide sequence ID" value="NZ_JACHTF010000003.1"/>
</dbReference>
<keyword evidence="2" id="KW-1185">Reference proteome</keyword>
<dbReference type="Pfam" id="PF11066">
    <property type="entry name" value="DUF2867"/>
    <property type="match status" value="1"/>
</dbReference>
<comment type="caution">
    <text evidence="1">The sequence shown here is derived from an EMBL/GenBank/DDBJ whole genome shotgun (WGS) entry which is preliminary data.</text>
</comment>
<evidence type="ECO:0000313" key="2">
    <source>
        <dbReference type="Proteomes" id="UP000523196"/>
    </source>
</evidence>